<evidence type="ECO:0000256" key="1">
    <source>
        <dbReference type="SAM" id="MobiDB-lite"/>
    </source>
</evidence>
<reference evidence="2 3" key="1">
    <citation type="submission" date="2019-07" db="EMBL/GenBank/DDBJ databases">
        <title>Chromosome genome assembly for large yellow croaker.</title>
        <authorList>
            <person name="Xiao S."/>
        </authorList>
    </citation>
    <scope>NUCLEOTIDE SEQUENCE [LARGE SCALE GENOMIC DNA]</scope>
    <source>
        <strain evidence="2">JMULYC20181020</strain>
        <tissue evidence="2">Muscle</tissue>
    </source>
</reference>
<accession>A0A6G0HEX7</accession>
<proteinExistence type="predicted"/>
<keyword evidence="3" id="KW-1185">Reference proteome</keyword>
<gene>
    <name evidence="2" type="ORF">D5F01_LYC24234</name>
</gene>
<dbReference type="AlphaFoldDB" id="A0A6G0HEX7"/>
<comment type="caution">
    <text evidence="2">The sequence shown here is derived from an EMBL/GenBank/DDBJ whole genome shotgun (WGS) entry which is preliminary data.</text>
</comment>
<name>A0A6G0HEX7_LARCR</name>
<evidence type="ECO:0000313" key="2">
    <source>
        <dbReference type="EMBL" id="KAE8277753.1"/>
    </source>
</evidence>
<sequence length="279" mass="31937">MSGRIWSSDKPCTGRCAGIIRDPNVRRLVQAWMGYCPADLNVSFEKFLLMPLQKVRGYGMEFATKHGELIAKILIEYANSLNVINVMTEPDDRRVPLGPGAGEQDEDDERLVSLEQAQHSNMDRRVEDFLNTYGYSDESPKFEQMRFLVFLGMPVNALRAMGVPVKFIDDHKRLVEKTSGDCTWFYIQGPQRQIQKMQTKPRTMQRDAGVIARPKSPDFAYRTPVSAPAETEFATFQTRLGENCCRNPERAKQYSVSPRSRLDGKQQQRRWKPGAETSY</sequence>
<feature type="region of interest" description="Disordered" evidence="1">
    <location>
        <begin position="249"/>
        <end position="279"/>
    </location>
</feature>
<evidence type="ECO:0000313" key="3">
    <source>
        <dbReference type="Proteomes" id="UP000424527"/>
    </source>
</evidence>
<protein>
    <submittedName>
        <fullName evidence="2">Uncharacterized protein</fullName>
    </submittedName>
</protein>
<organism evidence="2 3">
    <name type="scientific">Larimichthys crocea</name>
    <name type="common">Large yellow croaker</name>
    <name type="synonym">Pseudosciaena crocea</name>
    <dbReference type="NCBI Taxonomy" id="215358"/>
    <lineage>
        <taxon>Eukaryota</taxon>
        <taxon>Metazoa</taxon>
        <taxon>Chordata</taxon>
        <taxon>Craniata</taxon>
        <taxon>Vertebrata</taxon>
        <taxon>Euteleostomi</taxon>
        <taxon>Actinopterygii</taxon>
        <taxon>Neopterygii</taxon>
        <taxon>Teleostei</taxon>
        <taxon>Neoteleostei</taxon>
        <taxon>Acanthomorphata</taxon>
        <taxon>Eupercaria</taxon>
        <taxon>Sciaenidae</taxon>
        <taxon>Larimichthys</taxon>
    </lineage>
</organism>
<dbReference type="EMBL" id="REGW02000221">
    <property type="protein sequence ID" value="KAE8277753.1"/>
    <property type="molecule type" value="Genomic_DNA"/>
</dbReference>
<dbReference type="Proteomes" id="UP000424527">
    <property type="component" value="Unassembled WGS sequence"/>
</dbReference>